<accession>Q7P8D1</accession>
<comment type="caution">
    <text evidence="1">The sequence shown here is derived from an EMBL/GenBank/DDBJ whole genome shotgun (WGS) entry which is preliminary data.</text>
</comment>
<proteinExistence type="predicted"/>
<organism evidence="1 2">
    <name type="scientific">Fusobacterium vincentii ATCC 49256</name>
    <dbReference type="NCBI Taxonomy" id="209882"/>
    <lineage>
        <taxon>Bacteria</taxon>
        <taxon>Fusobacteriati</taxon>
        <taxon>Fusobacteriota</taxon>
        <taxon>Fusobacteriia</taxon>
        <taxon>Fusobacteriales</taxon>
        <taxon>Fusobacteriaceae</taxon>
        <taxon>Fusobacterium</taxon>
    </lineage>
</organism>
<evidence type="ECO:0000313" key="1">
    <source>
        <dbReference type="EMBL" id="EAA25225.1"/>
    </source>
</evidence>
<dbReference type="Proteomes" id="UP000006454">
    <property type="component" value="Unassembled WGS sequence"/>
</dbReference>
<sequence>MAKKKSKTHEMYDEVASFIKSQCNDNFTLKTSLNEIADKVLEIEKMYFKKKKYDIRHENIIEIICYELVFKANRIRLSSLNYWDLVEIINKWFFKAKIELVSMIDSPHTGYMDNIKEVYLKATPGLEEFDNLVKTYFELIRLKKSGLDVNKFLEDTNNQLSSYPNNFYFKSPYFCNLLTEIIVEAGEKKEKNEKNRTC</sequence>
<protein>
    <recommendedName>
        <fullName evidence="3">DNA repair protein Rad50</fullName>
    </recommendedName>
</protein>
<dbReference type="AlphaFoldDB" id="Q7P8D1"/>
<name>Q7P8D1_FUSVC</name>
<reference evidence="1 2" key="1">
    <citation type="journal article" date="2003" name="Genome Res.">
        <title>Genome analysis of F. nucleatum sub spp vincentii and its comparison with the genome of F. nucleatum ATCC 25586.</title>
        <authorList>
            <person name="Kapatral V."/>
            <person name="Ivanova N."/>
            <person name="Anderson I."/>
            <person name="Reznik G."/>
            <person name="Bhattacharyya A."/>
            <person name="Gardner W.L."/>
            <person name="Mikhailova N."/>
            <person name="Lapidus A."/>
            <person name="Larsen N."/>
            <person name="D'Souza M."/>
            <person name="Walunas T."/>
            <person name="Haselkorn R."/>
            <person name="Overbeek R."/>
            <person name="Kyrpides N."/>
        </authorList>
    </citation>
    <scope>NUCLEOTIDE SEQUENCE [LARGE SCALE GENOMIC DNA]</scope>
    <source>
        <strain evidence="1 2">ATCC 49256</strain>
    </source>
</reference>
<gene>
    <name evidence="1" type="ORF">FNV2260</name>
</gene>
<dbReference type="EMBL" id="AABF01000002">
    <property type="protein sequence ID" value="EAA25225.1"/>
    <property type="molecule type" value="Genomic_DNA"/>
</dbReference>
<evidence type="ECO:0000313" key="2">
    <source>
        <dbReference type="Proteomes" id="UP000006454"/>
    </source>
</evidence>
<evidence type="ECO:0008006" key="3">
    <source>
        <dbReference type="Google" id="ProtNLM"/>
    </source>
</evidence>